<feature type="compositionally biased region" description="Polar residues" evidence="6">
    <location>
        <begin position="27"/>
        <end position="36"/>
    </location>
</feature>
<evidence type="ECO:0000256" key="6">
    <source>
        <dbReference type="SAM" id="MobiDB-lite"/>
    </source>
</evidence>
<evidence type="ECO:0000313" key="8">
    <source>
        <dbReference type="Proteomes" id="UP000785200"/>
    </source>
</evidence>
<comment type="caution">
    <text evidence="7">The sequence shown here is derived from an EMBL/GenBank/DDBJ whole genome shotgun (WGS) entry which is preliminary data.</text>
</comment>
<proteinExistence type="predicted"/>
<organism evidence="7 8">
    <name type="scientific">Hyphodiscus hymeniophilus</name>
    <dbReference type="NCBI Taxonomy" id="353542"/>
    <lineage>
        <taxon>Eukaryota</taxon>
        <taxon>Fungi</taxon>
        <taxon>Dikarya</taxon>
        <taxon>Ascomycota</taxon>
        <taxon>Pezizomycotina</taxon>
        <taxon>Leotiomycetes</taxon>
        <taxon>Helotiales</taxon>
        <taxon>Hyphodiscaceae</taxon>
        <taxon>Hyphodiscus</taxon>
    </lineage>
</organism>
<dbReference type="AlphaFoldDB" id="A0A9P7B0W0"/>
<evidence type="ECO:0000313" key="7">
    <source>
        <dbReference type="EMBL" id="KAG0652632.1"/>
    </source>
</evidence>
<dbReference type="Pfam" id="PF08598">
    <property type="entry name" value="Sds3"/>
    <property type="match status" value="1"/>
</dbReference>
<keyword evidence="8" id="KW-1185">Reference proteome</keyword>
<evidence type="ECO:0000256" key="5">
    <source>
        <dbReference type="ARBA" id="ARBA00023242"/>
    </source>
</evidence>
<evidence type="ECO:0000256" key="2">
    <source>
        <dbReference type="ARBA" id="ARBA00022491"/>
    </source>
</evidence>
<dbReference type="OrthoDB" id="70376at2759"/>
<keyword evidence="5" id="KW-0539">Nucleus</keyword>
<evidence type="ECO:0000256" key="1">
    <source>
        <dbReference type="ARBA" id="ARBA00004123"/>
    </source>
</evidence>
<feature type="region of interest" description="Disordered" evidence="6">
    <location>
        <begin position="505"/>
        <end position="554"/>
    </location>
</feature>
<evidence type="ECO:0000256" key="3">
    <source>
        <dbReference type="ARBA" id="ARBA00023015"/>
    </source>
</evidence>
<dbReference type="GO" id="GO:0010468">
    <property type="term" value="P:regulation of gene expression"/>
    <property type="evidence" value="ECO:0007669"/>
    <property type="project" value="UniProtKB-ARBA"/>
</dbReference>
<dbReference type="EMBL" id="VNKQ01000002">
    <property type="protein sequence ID" value="KAG0652632.1"/>
    <property type="molecule type" value="Genomic_DNA"/>
</dbReference>
<accession>A0A9P7B0W0</accession>
<dbReference type="Proteomes" id="UP000785200">
    <property type="component" value="Unassembled WGS sequence"/>
</dbReference>
<feature type="region of interest" description="Disordered" evidence="6">
    <location>
        <begin position="211"/>
        <end position="269"/>
    </location>
</feature>
<keyword evidence="4" id="KW-0804">Transcription</keyword>
<reference evidence="7" key="1">
    <citation type="submission" date="2019-07" db="EMBL/GenBank/DDBJ databases">
        <title>Hyphodiscus hymeniophilus genome sequencing and assembly.</title>
        <authorList>
            <person name="Kramer G."/>
            <person name="Nodwell J."/>
        </authorList>
    </citation>
    <scope>NUCLEOTIDE SEQUENCE</scope>
    <source>
        <strain evidence="7">ATCC 34498</strain>
    </source>
</reference>
<protein>
    <submittedName>
        <fullName evidence="7">Uncharacterized protein</fullName>
    </submittedName>
</protein>
<feature type="region of interest" description="Disordered" evidence="6">
    <location>
        <begin position="1"/>
        <end position="44"/>
    </location>
</feature>
<dbReference type="GO" id="GO:0005654">
    <property type="term" value="C:nucleoplasm"/>
    <property type="evidence" value="ECO:0007669"/>
    <property type="project" value="UniProtKB-ARBA"/>
</dbReference>
<dbReference type="PANTHER" id="PTHR21964">
    <property type="entry name" value="BREAST CANCER METASTASIS-SUPPRESSOR 1"/>
    <property type="match status" value="1"/>
</dbReference>
<feature type="compositionally biased region" description="Basic and acidic residues" evidence="6">
    <location>
        <begin position="334"/>
        <end position="349"/>
    </location>
</feature>
<gene>
    <name evidence="7" type="ORF">D0Z07_0694</name>
</gene>
<keyword evidence="2" id="KW-0678">Repressor</keyword>
<keyword evidence="3" id="KW-0805">Transcription regulation</keyword>
<sequence>MAMSASQSPIMGGHSQRAEELRHLRQHSNSPPQQQLSKRDKRRSMLADRLEDITKQFSQNRDVHYREQLQSIQLDMNLIMEADAHGKEQLPNSGPEVDMLVKDNMQKMSMKRAEPIPPLRAGKAYADFAKEVNDAMEERDTSLTRDFDVKMSELAAADAYRKKLAALEHHALSSTLRDRLINSVTNKKNRLSRDRETIEIGESNALLLHPSQFGLANPASPGGMHSKRATRHRRDAEELPSFTEGNKRKRKAGDSDESPAPTRRMENGSSTPLWFAEKNAMHATQVDSALYSIDKLFTEKELAMTYNQAALAAHRYMQRHQPYAEDVDTPPNGKSEEGSEHEKIAHAETDLNDDADSPPGGADMARQFSHATRSTRGAMNPNFVTGLGIDALGDLNYPDNMEALVKQIPKMPPFLAAVMQKGYVKGDAANQPAGLTSDEASAELDIIRRGRSYNDTMGFGRNLELDNGGKPLLEAVAMPKRYEYWVKSDHKGLLDGNGFLTSNLRDELAGGEPMSKQSSRGISEIGGTPMSRQNTGEGGTSSRGRRLKPIPGMA</sequence>
<evidence type="ECO:0000256" key="4">
    <source>
        <dbReference type="ARBA" id="ARBA00023163"/>
    </source>
</evidence>
<comment type="subcellular location">
    <subcellularLocation>
        <location evidence="1">Nucleus</location>
    </subcellularLocation>
</comment>
<dbReference type="SMART" id="SM01401">
    <property type="entry name" value="Sds3"/>
    <property type="match status" value="1"/>
</dbReference>
<name>A0A9P7B0W0_9HELO</name>
<feature type="region of interest" description="Disordered" evidence="6">
    <location>
        <begin position="324"/>
        <end position="365"/>
    </location>
</feature>
<dbReference type="InterPro" id="IPR013907">
    <property type="entry name" value="Sds3"/>
</dbReference>